<evidence type="ECO:0000256" key="1">
    <source>
        <dbReference type="SAM" id="MobiDB-lite"/>
    </source>
</evidence>
<dbReference type="EMBL" id="JAHRIQ010004861">
    <property type="protein sequence ID" value="MEQ2222912.1"/>
    <property type="molecule type" value="Genomic_DNA"/>
</dbReference>
<protein>
    <submittedName>
        <fullName evidence="2">Uncharacterized protein</fullName>
    </submittedName>
</protein>
<feature type="region of interest" description="Disordered" evidence="1">
    <location>
        <begin position="55"/>
        <end position="85"/>
    </location>
</feature>
<evidence type="ECO:0000313" key="2">
    <source>
        <dbReference type="EMBL" id="MEQ2222912.1"/>
    </source>
</evidence>
<gene>
    <name evidence="2" type="ORF">ILYODFUR_031386</name>
</gene>
<reference evidence="2 3" key="1">
    <citation type="submission" date="2021-06" db="EMBL/GenBank/DDBJ databases">
        <authorList>
            <person name="Palmer J.M."/>
        </authorList>
    </citation>
    <scope>NUCLEOTIDE SEQUENCE [LARGE SCALE GENOMIC DNA]</scope>
    <source>
        <strain evidence="3">if_2019</strain>
        <tissue evidence="2">Muscle</tissue>
    </source>
</reference>
<dbReference type="Proteomes" id="UP001482620">
    <property type="component" value="Unassembled WGS sequence"/>
</dbReference>
<comment type="caution">
    <text evidence="2">The sequence shown here is derived from an EMBL/GenBank/DDBJ whole genome shotgun (WGS) entry which is preliminary data.</text>
</comment>
<name>A0ABV0SSF2_9TELE</name>
<organism evidence="2 3">
    <name type="scientific">Ilyodon furcidens</name>
    <name type="common">goldbreast splitfin</name>
    <dbReference type="NCBI Taxonomy" id="33524"/>
    <lineage>
        <taxon>Eukaryota</taxon>
        <taxon>Metazoa</taxon>
        <taxon>Chordata</taxon>
        <taxon>Craniata</taxon>
        <taxon>Vertebrata</taxon>
        <taxon>Euteleostomi</taxon>
        <taxon>Actinopterygii</taxon>
        <taxon>Neopterygii</taxon>
        <taxon>Teleostei</taxon>
        <taxon>Neoteleostei</taxon>
        <taxon>Acanthomorphata</taxon>
        <taxon>Ovalentaria</taxon>
        <taxon>Atherinomorphae</taxon>
        <taxon>Cyprinodontiformes</taxon>
        <taxon>Goodeidae</taxon>
        <taxon>Ilyodon</taxon>
    </lineage>
</organism>
<sequence length="100" mass="10940">MPALKEKTLFMLDHTSIPKCPSISPCLSTLVLRKEQKDCLSAESLCIASTRAHINSTQPPLPSAHKMRRARGEAAGPFKSRSKGMFTKNRGIGVYSSPLQ</sequence>
<keyword evidence="3" id="KW-1185">Reference proteome</keyword>
<proteinExistence type="predicted"/>
<accession>A0ABV0SSF2</accession>
<evidence type="ECO:0000313" key="3">
    <source>
        <dbReference type="Proteomes" id="UP001482620"/>
    </source>
</evidence>